<keyword evidence="3 7" id="KW-0812">Transmembrane</keyword>
<comment type="similarity">
    <text evidence="7">Belongs to the FtsB family.</text>
</comment>
<keyword evidence="5 7" id="KW-0472">Membrane</keyword>
<dbReference type="HAMAP" id="MF_00599">
    <property type="entry name" value="FtsB"/>
    <property type="match status" value="1"/>
</dbReference>
<reference evidence="9" key="1">
    <citation type="journal article" date="2019" name="Int. J. Syst. Evol. Microbiol.">
        <title>The Global Catalogue of Microorganisms (GCM) 10K type strain sequencing project: providing services to taxonomists for standard genome sequencing and annotation.</title>
        <authorList>
            <consortium name="The Broad Institute Genomics Platform"/>
            <consortium name="The Broad Institute Genome Sequencing Center for Infectious Disease"/>
            <person name="Wu L."/>
            <person name="Ma J."/>
        </authorList>
    </citation>
    <scope>NUCLEOTIDE SEQUENCE [LARGE SCALE GENOMIC DNA]</scope>
    <source>
        <strain evidence="9">CECT 8288</strain>
    </source>
</reference>
<dbReference type="EMBL" id="JBHRYN010000008">
    <property type="protein sequence ID" value="MFC3701406.1"/>
    <property type="molecule type" value="Genomic_DNA"/>
</dbReference>
<proteinExistence type="inferred from homology"/>
<dbReference type="InterPro" id="IPR023081">
    <property type="entry name" value="Cell_div_FtsB"/>
</dbReference>
<dbReference type="PANTHER" id="PTHR37485">
    <property type="entry name" value="CELL DIVISION PROTEIN FTSB"/>
    <property type="match status" value="1"/>
</dbReference>
<evidence type="ECO:0000256" key="3">
    <source>
        <dbReference type="ARBA" id="ARBA00022692"/>
    </source>
</evidence>
<comment type="function">
    <text evidence="7">Essential cell division protein. May link together the upstream cell division proteins, which are predominantly cytoplasmic, with the downstream cell division proteins, which are predominantly periplasmic.</text>
</comment>
<dbReference type="PANTHER" id="PTHR37485:SF1">
    <property type="entry name" value="CELL DIVISION PROTEIN FTSB"/>
    <property type="match status" value="1"/>
</dbReference>
<evidence type="ECO:0000313" key="9">
    <source>
        <dbReference type="Proteomes" id="UP001595710"/>
    </source>
</evidence>
<comment type="subcellular location">
    <subcellularLocation>
        <location evidence="7">Cell inner membrane</location>
        <topology evidence="7">Single-pass type II membrane protein</topology>
    </subcellularLocation>
    <text evidence="7">Localizes to the division septum.</text>
</comment>
<evidence type="ECO:0000256" key="7">
    <source>
        <dbReference type="HAMAP-Rule" id="MF_00599"/>
    </source>
</evidence>
<dbReference type="RefSeq" id="WP_216000117.1">
    <property type="nucleotide sequence ID" value="NZ_JAUFQI010000001.1"/>
</dbReference>
<dbReference type="InterPro" id="IPR007060">
    <property type="entry name" value="FtsL/DivIC"/>
</dbReference>
<evidence type="ECO:0000256" key="1">
    <source>
        <dbReference type="ARBA" id="ARBA00022475"/>
    </source>
</evidence>
<keyword evidence="4 7" id="KW-1133">Transmembrane helix</keyword>
<evidence type="ECO:0000256" key="4">
    <source>
        <dbReference type="ARBA" id="ARBA00022989"/>
    </source>
</evidence>
<name>A0ABV7WQC2_9GAMM</name>
<evidence type="ECO:0000256" key="2">
    <source>
        <dbReference type="ARBA" id="ARBA00022618"/>
    </source>
</evidence>
<dbReference type="Pfam" id="PF04977">
    <property type="entry name" value="DivIC"/>
    <property type="match status" value="1"/>
</dbReference>
<organism evidence="8 9">
    <name type="scientific">Reinekea marina</name>
    <dbReference type="NCBI Taxonomy" id="1310421"/>
    <lineage>
        <taxon>Bacteria</taxon>
        <taxon>Pseudomonadati</taxon>
        <taxon>Pseudomonadota</taxon>
        <taxon>Gammaproteobacteria</taxon>
        <taxon>Oceanospirillales</taxon>
        <taxon>Saccharospirillaceae</taxon>
        <taxon>Reinekea</taxon>
    </lineage>
</organism>
<protein>
    <recommendedName>
        <fullName evidence="7">Cell division protein FtsB</fullName>
    </recommendedName>
</protein>
<keyword evidence="2 7" id="KW-0132">Cell division</keyword>
<keyword evidence="1 7" id="KW-1003">Cell membrane</keyword>
<gene>
    <name evidence="7" type="primary">ftsB</name>
    <name evidence="8" type="ORF">ACFOND_07095</name>
</gene>
<keyword evidence="7" id="KW-0997">Cell inner membrane</keyword>
<dbReference type="Proteomes" id="UP001595710">
    <property type="component" value="Unassembled WGS sequence"/>
</dbReference>
<evidence type="ECO:0000256" key="6">
    <source>
        <dbReference type="ARBA" id="ARBA00023306"/>
    </source>
</evidence>
<feature type="topological domain" description="Periplasmic" evidence="7">
    <location>
        <begin position="22"/>
        <end position="94"/>
    </location>
</feature>
<comment type="caution">
    <text evidence="8">The sequence shown here is derived from an EMBL/GenBank/DDBJ whole genome shotgun (WGS) entry which is preliminary data.</text>
</comment>
<keyword evidence="9" id="KW-1185">Reference proteome</keyword>
<comment type="subunit">
    <text evidence="7">Part of a complex composed of FtsB, FtsL and FtsQ.</text>
</comment>
<accession>A0ABV7WQC2</accession>
<keyword evidence="6 7" id="KW-0131">Cell cycle</keyword>
<evidence type="ECO:0000256" key="5">
    <source>
        <dbReference type="ARBA" id="ARBA00023136"/>
    </source>
</evidence>
<evidence type="ECO:0000313" key="8">
    <source>
        <dbReference type="EMBL" id="MFC3701406.1"/>
    </source>
</evidence>
<feature type="topological domain" description="Cytoplasmic" evidence="7">
    <location>
        <begin position="1"/>
        <end position="3"/>
    </location>
</feature>
<sequence>MRLIQVALFVLLIVLQYRFWFAENGYTDLKRIEKSIAQAEFDRAVIQKKNAHLEAKVADLKSGSGAIEELARQNLGLIKPGETFIMINEPRTFK</sequence>